<reference evidence="3 5" key="2">
    <citation type="submission" date="2016-10" db="EMBL/GenBank/DDBJ databases">
        <authorList>
            <person name="Varghese N."/>
            <person name="Submissions S."/>
        </authorList>
    </citation>
    <scope>NUCLEOTIDE SEQUENCE [LARGE SCALE GENOMIC DNA]</scope>
    <source>
        <strain evidence="3 5">DSM 22150</strain>
    </source>
</reference>
<evidence type="ECO:0000259" key="1">
    <source>
        <dbReference type="Pfam" id="PF14493"/>
    </source>
</evidence>
<proteinExistence type="predicted"/>
<keyword evidence="5" id="KW-1185">Reference proteome</keyword>
<reference evidence="2 4" key="1">
    <citation type="submission" date="2016-02" db="EMBL/GenBank/DDBJ databases">
        <authorList>
            <person name="Wen L."/>
            <person name="He K."/>
            <person name="Yang H."/>
        </authorList>
    </citation>
    <scope>NUCLEOTIDE SEQUENCE [LARGE SCALE GENOMIC DNA]</scope>
    <source>
        <strain evidence="2">Trichococcus_R210</strain>
    </source>
</reference>
<dbReference type="AlphaFoldDB" id="A0A143Y855"/>
<feature type="domain" description="Helicase Helix-turn-helix" evidence="1">
    <location>
        <begin position="259"/>
        <end position="345"/>
    </location>
</feature>
<accession>A0A143Y855</accession>
<dbReference type="EMBL" id="FJNB01000001">
    <property type="protein sequence ID" value="CZQ82232.1"/>
    <property type="molecule type" value="Genomic_DNA"/>
</dbReference>
<evidence type="ECO:0000313" key="5">
    <source>
        <dbReference type="Proteomes" id="UP000199280"/>
    </source>
</evidence>
<evidence type="ECO:0000313" key="3">
    <source>
        <dbReference type="EMBL" id="SEI50865.1"/>
    </source>
</evidence>
<evidence type="ECO:0000313" key="2">
    <source>
        <dbReference type="EMBL" id="CZQ82232.1"/>
    </source>
</evidence>
<dbReference type="Proteomes" id="UP000076878">
    <property type="component" value="Unassembled WGS sequence"/>
</dbReference>
<name>A0A143Y855_9LACT</name>
<dbReference type="Pfam" id="PF14493">
    <property type="entry name" value="HTH_40"/>
    <property type="match status" value="1"/>
</dbReference>
<dbReference type="RefSeq" id="WP_068620658.1">
    <property type="nucleotide sequence ID" value="NZ_FJNB01000001.1"/>
</dbReference>
<dbReference type="EMBL" id="FNYT01000001">
    <property type="protein sequence ID" value="SEI50865.1"/>
    <property type="molecule type" value="Genomic_DNA"/>
</dbReference>
<gene>
    <name evidence="3" type="ORF">SAMN05216375_10165</name>
    <name evidence="2" type="ORF">TR210_203</name>
</gene>
<dbReference type="Proteomes" id="UP000199280">
    <property type="component" value="Unassembled WGS sequence"/>
</dbReference>
<dbReference type="STRING" id="640938.TR210_203"/>
<sequence length="356" mass="41371">MKDLTYTEYLFLDCISTERPVKEATLYYVLIGKRTVSTMLQCRQYNLEAYFSVMPGMKPEVLKKGLERLRSQGLIAGDAGEGYLLTEAGRGEKAVFFGEHAHFALPYQMKFALVQGILRRRLLFLVQVLSEMLHKNKQYDPIERETKEQNWIKRLLAQQPEDKSAFAKRYGEEWYLYLSRLPGREAGLFALQFEGNRQLRRTTGQMAALFSLDEAEVRILLHQNWLRLYAALEAEPENFPALGRVMQLTLAENGLASASAETTMRYFLQGYGIEEIISMRGLKQSTIQDHLAESALIYAHFPEERFLDAEKLRYLHQLEERLERVDYREIQRAFPAINFFESRLIQIRSEVKAKNG</sequence>
<evidence type="ECO:0000313" key="4">
    <source>
        <dbReference type="Proteomes" id="UP000076878"/>
    </source>
</evidence>
<dbReference type="InterPro" id="IPR029491">
    <property type="entry name" value="Helicase_HTH"/>
</dbReference>
<dbReference type="OrthoDB" id="2168040at2"/>
<protein>
    <submittedName>
        <fullName evidence="3">Helix-turn-helix domain-containing protein</fullName>
    </submittedName>
</protein>
<organism evidence="2 4">
    <name type="scientific">Trichococcus ilyis</name>
    <dbReference type="NCBI Taxonomy" id="640938"/>
    <lineage>
        <taxon>Bacteria</taxon>
        <taxon>Bacillati</taxon>
        <taxon>Bacillota</taxon>
        <taxon>Bacilli</taxon>
        <taxon>Lactobacillales</taxon>
        <taxon>Carnobacteriaceae</taxon>
        <taxon>Trichococcus</taxon>
    </lineage>
</organism>